<name>A0A3R7R289_TRYRA</name>
<reference evidence="9 10" key="1">
    <citation type="journal article" date="2018" name="BMC Genomics">
        <title>Genomic comparison of Trypanosoma conorhini and Trypanosoma rangeli to Trypanosoma cruzi strains of high and low virulence.</title>
        <authorList>
            <person name="Bradwell K.R."/>
            <person name="Koparde V.N."/>
            <person name="Matveyev A.V."/>
            <person name="Serrano M.G."/>
            <person name="Alves J.M."/>
            <person name="Parikh H."/>
            <person name="Huang B."/>
            <person name="Lee V."/>
            <person name="Espinosa-Alvarez O."/>
            <person name="Ortiz P.A."/>
            <person name="Costa-Martins A.G."/>
            <person name="Teixeira M.M."/>
            <person name="Buck G.A."/>
        </authorList>
    </citation>
    <scope>NUCLEOTIDE SEQUENCE [LARGE SCALE GENOMIC DNA]</scope>
    <source>
        <strain evidence="9 10">AM80</strain>
    </source>
</reference>
<feature type="compositionally biased region" description="Basic and acidic residues" evidence="8">
    <location>
        <begin position="210"/>
        <end position="231"/>
    </location>
</feature>
<feature type="region of interest" description="Disordered" evidence="8">
    <location>
        <begin position="201"/>
        <end position="231"/>
    </location>
</feature>
<dbReference type="Pfam" id="PF01457">
    <property type="entry name" value="Peptidase_M8"/>
    <property type="match status" value="1"/>
</dbReference>
<dbReference type="GO" id="GO:0006508">
    <property type="term" value="P:proteolysis"/>
    <property type="evidence" value="ECO:0007669"/>
    <property type="project" value="UniProtKB-KW"/>
</dbReference>
<comment type="similarity">
    <text evidence="1 7">Belongs to the peptidase M8 family.</text>
</comment>
<dbReference type="Gene3D" id="2.30.34.10">
    <property type="entry name" value="Leishmanolysin domain 4"/>
    <property type="match status" value="1"/>
</dbReference>
<keyword evidence="4 7" id="KW-0378">Hydrolase</keyword>
<comment type="caution">
    <text evidence="9">The sequence shown here is derived from an EMBL/GenBank/DDBJ whole genome shotgun (WGS) entry which is preliminary data.</text>
</comment>
<accession>A0A3R7R289</accession>
<dbReference type="GO" id="GO:0016020">
    <property type="term" value="C:membrane"/>
    <property type="evidence" value="ECO:0007669"/>
    <property type="project" value="InterPro"/>
</dbReference>
<keyword evidence="10" id="KW-1185">Reference proteome</keyword>
<dbReference type="SUPFAM" id="SSF55486">
    <property type="entry name" value="Metalloproteases ('zincins'), catalytic domain"/>
    <property type="match status" value="1"/>
</dbReference>
<dbReference type="GO" id="GO:0007155">
    <property type="term" value="P:cell adhesion"/>
    <property type="evidence" value="ECO:0007669"/>
    <property type="project" value="InterPro"/>
</dbReference>
<keyword evidence="2 7" id="KW-0645">Protease</keyword>
<dbReference type="EC" id="3.4.24.-" evidence="7"/>
<evidence type="ECO:0000313" key="10">
    <source>
        <dbReference type="Proteomes" id="UP000283634"/>
    </source>
</evidence>
<keyword evidence="6 7" id="KW-0482">Metalloprotease</keyword>
<gene>
    <name evidence="9" type="ORF">TraAM80_10552</name>
</gene>
<evidence type="ECO:0000256" key="3">
    <source>
        <dbReference type="ARBA" id="ARBA00022723"/>
    </source>
</evidence>
<dbReference type="Proteomes" id="UP000283634">
    <property type="component" value="Unassembled WGS sequence"/>
</dbReference>
<evidence type="ECO:0000256" key="8">
    <source>
        <dbReference type="SAM" id="MobiDB-lite"/>
    </source>
</evidence>
<sequence>MKSSAGQTTTPSFPQCSVRITTVTPCRTAQATALAWANAVFRGTTSAFSFARHILVHAAMRKAQPCTGAAWAQAHGVSTGVAQGERGDVWPGAQGGCAVAAVCAEVACARGSFRVRYIGDSDWYDCPEGSFLSGVGTSVNFASGKIRCPKYDEVCTITPAGRSGVTRHPSDDDELWALGTITPHMHCTVSPDVGKDFVNAGAPSCSAPKELSRRRSGKEKDQRGWREKSER</sequence>
<dbReference type="AlphaFoldDB" id="A0A3R7R289"/>
<dbReference type="GO" id="GO:0004222">
    <property type="term" value="F:metalloendopeptidase activity"/>
    <property type="evidence" value="ECO:0007669"/>
    <property type="project" value="UniProtKB-UniRule"/>
</dbReference>
<evidence type="ECO:0000256" key="5">
    <source>
        <dbReference type="ARBA" id="ARBA00022833"/>
    </source>
</evidence>
<evidence type="ECO:0000313" key="9">
    <source>
        <dbReference type="EMBL" id="RNE94837.1"/>
    </source>
</evidence>
<keyword evidence="5 7" id="KW-0862">Zinc</keyword>
<dbReference type="InterPro" id="IPR001577">
    <property type="entry name" value="Peptidase_M8"/>
</dbReference>
<organism evidence="9 10">
    <name type="scientific">Trypanosoma rangeli</name>
    <dbReference type="NCBI Taxonomy" id="5698"/>
    <lineage>
        <taxon>Eukaryota</taxon>
        <taxon>Discoba</taxon>
        <taxon>Euglenozoa</taxon>
        <taxon>Kinetoplastea</taxon>
        <taxon>Metakinetoplastina</taxon>
        <taxon>Trypanosomatida</taxon>
        <taxon>Trypanosomatidae</taxon>
        <taxon>Trypanosoma</taxon>
        <taxon>Herpetosoma</taxon>
    </lineage>
</organism>
<evidence type="ECO:0000256" key="4">
    <source>
        <dbReference type="ARBA" id="ARBA00022801"/>
    </source>
</evidence>
<evidence type="ECO:0000256" key="6">
    <source>
        <dbReference type="ARBA" id="ARBA00023049"/>
    </source>
</evidence>
<dbReference type="RefSeq" id="XP_029232989.1">
    <property type="nucleotide sequence ID" value="XM_029387165.1"/>
</dbReference>
<dbReference type="GeneID" id="40334485"/>
<evidence type="ECO:0000256" key="7">
    <source>
        <dbReference type="RuleBase" id="RU366077"/>
    </source>
</evidence>
<protein>
    <recommendedName>
        <fullName evidence="7">Leishmanolysin-like peptidase</fullName>
        <ecNumber evidence="7">3.4.24.-</ecNumber>
    </recommendedName>
</protein>
<comment type="cofactor">
    <cofactor evidence="7">
        <name>Zn(2+)</name>
        <dbReference type="ChEBI" id="CHEBI:29105"/>
    </cofactor>
    <text evidence="7">Binds 1 zinc ion per subunit.</text>
</comment>
<evidence type="ECO:0000256" key="1">
    <source>
        <dbReference type="ARBA" id="ARBA00005860"/>
    </source>
</evidence>
<keyword evidence="3 7" id="KW-0479">Metal-binding</keyword>
<evidence type="ECO:0000256" key="2">
    <source>
        <dbReference type="ARBA" id="ARBA00022670"/>
    </source>
</evidence>
<proteinExistence type="inferred from homology"/>
<dbReference type="GO" id="GO:0046872">
    <property type="term" value="F:metal ion binding"/>
    <property type="evidence" value="ECO:0007669"/>
    <property type="project" value="UniProtKB-KW"/>
</dbReference>
<dbReference type="EMBL" id="MKGL01001051">
    <property type="protein sequence ID" value="RNE94837.1"/>
    <property type="molecule type" value="Genomic_DNA"/>
</dbReference>